<dbReference type="OrthoDB" id="8153637at2"/>
<dbReference type="Gene3D" id="3.40.50.150">
    <property type="entry name" value="Vaccinia Virus protein VP39"/>
    <property type="match status" value="1"/>
</dbReference>
<dbReference type="RefSeq" id="WP_079646616.1">
    <property type="nucleotide sequence ID" value="NZ_FUYM01000001.1"/>
</dbReference>
<organism evidence="2 3">
    <name type="scientific">Rhizorhabdus histidinilytica</name>
    <dbReference type="NCBI Taxonomy" id="439228"/>
    <lineage>
        <taxon>Bacteria</taxon>
        <taxon>Pseudomonadati</taxon>
        <taxon>Pseudomonadota</taxon>
        <taxon>Alphaproteobacteria</taxon>
        <taxon>Sphingomonadales</taxon>
        <taxon>Sphingomonadaceae</taxon>
        <taxon>Rhizorhabdus</taxon>
    </lineage>
</organism>
<dbReference type="GO" id="GO:0032259">
    <property type="term" value="P:methylation"/>
    <property type="evidence" value="ECO:0007669"/>
    <property type="project" value="UniProtKB-KW"/>
</dbReference>
<protein>
    <submittedName>
        <fullName evidence="2">Methyltransferase domain-containing protein</fullName>
    </submittedName>
</protein>
<evidence type="ECO:0000259" key="1">
    <source>
        <dbReference type="Pfam" id="PF08241"/>
    </source>
</evidence>
<feature type="domain" description="Methyltransferase type 11" evidence="1">
    <location>
        <begin position="74"/>
        <end position="162"/>
    </location>
</feature>
<dbReference type="Proteomes" id="UP000189818">
    <property type="component" value="Unassembled WGS sequence"/>
</dbReference>
<reference evidence="3" key="1">
    <citation type="submission" date="2017-02" db="EMBL/GenBank/DDBJ databases">
        <authorList>
            <person name="Varghese N."/>
            <person name="Submissions S."/>
        </authorList>
    </citation>
    <scope>NUCLEOTIDE SEQUENCE [LARGE SCALE GENOMIC DNA]</scope>
    <source>
        <strain evidence="3">UM2</strain>
    </source>
</reference>
<name>A0A1T5A8A9_9SPHN</name>
<dbReference type="InterPro" id="IPR029063">
    <property type="entry name" value="SAM-dependent_MTases_sf"/>
</dbReference>
<dbReference type="STRING" id="439228.SAMN06295920_101702"/>
<accession>A0A1T5A8A9</accession>
<dbReference type="CDD" id="cd02440">
    <property type="entry name" value="AdoMet_MTases"/>
    <property type="match status" value="1"/>
</dbReference>
<sequence length="270" mass="30318">MFQTAISLLDRQPKEIAGSNIVLPTGSGLSAQWKTQQEGSISRYESESYEADRTISMLFGGFIATTLDKQYPVLDVGCGLFRELPSYVSDMGLRSYIGMEPLEVIVERDYPCLVGSVAEDIPLKDGSIGAAIFATSLDHIEKPEVAINEVLRVLRPGGSLYFWNGLYDPHILAEQKTFGNILNHSRGLKRALRVLVPQIEYAVLLRRMWNRKRDLAAGRPLDHAHYRYFTQAKIQADMESYGLRIVRQVLVPGSNSHFSECKPIKRVASR</sequence>
<dbReference type="InterPro" id="IPR013216">
    <property type="entry name" value="Methyltransf_11"/>
</dbReference>
<dbReference type="EMBL" id="FUYM01000001">
    <property type="protein sequence ID" value="SKB31262.1"/>
    <property type="molecule type" value="Genomic_DNA"/>
</dbReference>
<evidence type="ECO:0000313" key="2">
    <source>
        <dbReference type="EMBL" id="SKB31262.1"/>
    </source>
</evidence>
<gene>
    <name evidence="2" type="ORF">SAMN06295920_101702</name>
</gene>
<keyword evidence="3" id="KW-1185">Reference proteome</keyword>
<evidence type="ECO:0000313" key="3">
    <source>
        <dbReference type="Proteomes" id="UP000189818"/>
    </source>
</evidence>
<keyword evidence="2" id="KW-0489">Methyltransferase</keyword>
<proteinExistence type="predicted"/>
<dbReference type="AlphaFoldDB" id="A0A1T5A8A9"/>
<keyword evidence="2" id="KW-0808">Transferase</keyword>
<dbReference type="GO" id="GO:0008757">
    <property type="term" value="F:S-adenosylmethionine-dependent methyltransferase activity"/>
    <property type="evidence" value="ECO:0007669"/>
    <property type="project" value="InterPro"/>
</dbReference>
<dbReference type="Pfam" id="PF08241">
    <property type="entry name" value="Methyltransf_11"/>
    <property type="match status" value="1"/>
</dbReference>
<dbReference type="SUPFAM" id="SSF53335">
    <property type="entry name" value="S-adenosyl-L-methionine-dependent methyltransferases"/>
    <property type="match status" value="1"/>
</dbReference>